<dbReference type="InterPro" id="IPR012451">
    <property type="entry name" value="DUF1656"/>
</dbReference>
<keyword evidence="7" id="KW-1185">Reference proteome</keyword>
<evidence type="ECO:0000256" key="1">
    <source>
        <dbReference type="ARBA" id="ARBA00022475"/>
    </source>
</evidence>
<dbReference type="AlphaFoldDB" id="Q2RSZ2"/>
<dbReference type="PATRIC" id="fig|269796.9.peg.2037"/>
<organism evidence="6 7">
    <name type="scientific">Rhodospirillum rubrum (strain ATCC 11170 / ATH 1.1.1 / DSM 467 / LMG 4362 / NCIMB 8255 / S1)</name>
    <dbReference type="NCBI Taxonomy" id="269796"/>
    <lineage>
        <taxon>Bacteria</taxon>
        <taxon>Pseudomonadati</taxon>
        <taxon>Pseudomonadota</taxon>
        <taxon>Alphaproteobacteria</taxon>
        <taxon>Rhodospirillales</taxon>
        <taxon>Rhodospirillaceae</taxon>
        <taxon>Rhodospirillum</taxon>
    </lineage>
</organism>
<accession>Q2RSZ2</accession>
<keyword evidence="1" id="KW-1003">Cell membrane</keyword>
<protein>
    <submittedName>
        <fullName evidence="6">Conserved hypothetical membrane protein</fullName>
    </submittedName>
</protein>
<evidence type="ECO:0000313" key="7">
    <source>
        <dbReference type="Proteomes" id="UP000001929"/>
    </source>
</evidence>
<dbReference type="KEGG" id="rru:Rru_A1953"/>
<dbReference type="Proteomes" id="UP000001929">
    <property type="component" value="Chromosome"/>
</dbReference>
<evidence type="ECO:0000256" key="4">
    <source>
        <dbReference type="ARBA" id="ARBA00023136"/>
    </source>
</evidence>
<keyword evidence="3 5" id="KW-1133">Transmembrane helix</keyword>
<keyword evidence="2 5" id="KW-0812">Transmembrane</keyword>
<name>Q2RSZ2_RHORT</name>
<reference evidence="6 7" key="1">
    <citation type="journal article" date="2011" name="Stand. Genomic Sci.">
        <title>Complete genome sequence of Rhodospirillum rubrum type strain (S1).</title>
        <authorList>
            <person name="Munk A.C."/>
            <person name="Copeland A."/>
            <person name="Lucas S."/>
            <person name="Lapidus A."/>
            <person name="Del Rio T.G."/>
            <person name="Barry K."/>
            <person name="Detter J.C."/>
            <person name="Hammon N."/>
            <person name="Israni S."/>
            <person name="Pitluck S."/>
            <person name="Brettin T."/>
            <person name="Bruce D."/>
            <person name="Han C."/>
            <person name="Tapia R."/>
            <person name="Gilna P."/>
            <person name="Schmutz J."/>
            <person name="Larimer F."/>
            <person name="Land M."/>
            <person name="Kyrpides N.C."/>
            <person name="Mavromatis K."/>
            <person name="Richardson P."/>
            <person name="Rohde M."/>
            <person name="Goker M."/>
            <person name="Klenk H.P."/>
            <person name="Zhang Y."/>
            <person name="Roberts G.P."/>
            <person name="Reslewic S."/>
            <person name="Schwartz D.C."/>
        </authorList>
    </citation>
    <scope>NUCLEOTIDE SEQUENCE [LARGE SCALE GENOMIC DNA]</scope>
    <source>
        <strain evidence="7">ATCC 11170 / ATH 1.1.1 / DSM 467 / LMG 4362 / NCIMB 8255 / S1</strain>
    </source>
</reference>
<feature type="transmembrane region" description="Helical" evidence="5">
    <location>
        <begin position="6"/>
        <end position="30"/>
    </location>
</feature>
<proteinExistence type="predicted"/>
<dbReference type="EnsemblBacteria" id="ABC22753">
    <property type="protein sequence ID" value="ABC22753"/>
    <property type="gene ID" value="Rru_A1953"/>
</dbReference>
<dbReference type="EMBL" id="CP000230">
    <property type="protein sequence ID" value="ABC22753.1"/>
    <property type="molecule type" value="Genomic_DNA"/>
</dbReference>
<dbReference type="RefSeq" id="WP_011389706.1">
    <property type="nucleotide sequence ID" value="NC_007643.1"/>
</dbReference>
<evidence type="ECO:0000256" key="5">
    <source>
        <dbReference type="SAM" id="Phobius"/>
    </source>
</evidence>
<evidence type="ECO:0000313" key="6">
    <source>
        <dbReference type="EMBL" id="ABC22753.1"/>
    </source>
</evidence>
<sequence>MIVDLTLGGVLVPGLLGLALIALVATIAVIRLLSVAGLTRLFVSRPLVEIATFALIYALLVRQLSSIGL</sequence>
<dbReference type="Pfam" id="PF07869">
    <property type="entry name" value="DUF1656"/>
    <property type="match status" value="1"/>
</dbReference>
<dbReference type="HOGENOM" id="CLU_188292_2_0_5"/>
<evidence type="ECO:0000256" key="2">
    <source>
        <dbReference type="ARBA" id="ARBA00022692"/>
    </source>
</evidence>
<gene>
    <name evidence="6" type="ordered locus">Rru_A1953</name>
</gene>
<keyword evidence="4 5" id="KW-0472">Membrane</keyword>
<feature type="transmembrane region" description="Helical" evidence="5">
    <location>
        <begin position="42"/>
        <end position="60"/>
    </location>
</feature>
<evidence type="ECO:0000256" key="3">
    <source>
        <dbReference type="ARBA" id="ARBA00022989"/>
    </source>
</evidence>
<dbReference type="STRING" id="269796.Rru_A1953"/>
<dbReference type="eggNOG" id="ENOG5033AST">
    <property type="taxonomic scope" value="Bacteria"/>
</dbReference>